<comment type="caution">
    <text evidence="3">The sequence shown here is derived from an EMBL/GenBank/DDBJ whole genome shotgun (WGS) entry which is preliminary data.</text>
</comment>
<accession>A0A9W4U7K5</accession>
<feature type="region of interest" description="Disordered" evidence="1">
    <location>
        <begin position="1"/>
        <end position="30"/>
    </location>
</feature>
<protein>
    <submittedName>
        <fullName evidence="3">Uncharacterized protein</fullName>
    </submittedName>
</protein>
<name>A0A9W4U7K5_9PLEO</name>
<keyword evidence="2" id="KW-0472">Membrane</keyword>
<keyword evidence="2" id="KW-1133">Transmembrane helix</keyword>
<organism evidence="3 4">
    <name type="scientific">Periconia digitata</name>
    <dbReference type="NCBI Taxonomy" id="1303443"/>
    <lineage>
        <taxon>Eukaryota</taxon>
        <taxon>Fungi</taxon>
        <taxon>Dikarya</taxon>
        <taxon>Ascomycota</taxon>
        <taxon>Pezizomycotina</taxon>
        <taxon>Dothideomycetes</taxon>
        <taxon>Pleosporomycetidae</taxon>
        <taxon>Pleosporales</taxon>
        <taxon>Massarineae</taxon>
        <taxon>Periconiaceae</taxon>
        <taxon>Periconia</taxon>
    </lineage>
</organism>
<feature type="transmembrane region" description="Helical" evidence="2">
    <location>
        <begin position="79"/>
        <end position="101"/>
    </location>
</feature>
<evidence type="ECO:0000313" key="3">
    <source>
        <dbReference type="EMBL" id="CAI6330472.1"/>
    </source>
</evidence>
<dbReference type="AlphaFoldDB" id="A0A9W4U7K5"/>
<evidence type="ECO:0000256" key="1">
    <source>
        <dbReference type="SAM" id="MobiDB-lite"/>
    </source>
</evidence>
<dbReference type="EMBL" id="CAOQHR010000002">
    <property type="protein sequence ID" value="CAI6330472.1"/>
    <property type="molecule type" value="Genomic_DNA"/>
</dbReference>
<dbReference type="Proteomes" id="UP001152607">
    <property type="component" value="Unassembled WGS sequence"/>
</dbReference>
<keyword evidence="2" id="KW-0812">Transmembrane</keyword>
<reference evidence="3" key="1">
    <citation type="submission" date="2023-01" db="EMBL/GenBank/DDBJ databases">
        <authorList>
            <person name="Van Ghelder C."/>
            <person name="Rancurel C."/>
        </authorList>
    </citation>
    <scope>NUCLEOTIDE SEQUENCE</scope>
    <source>
        <strain evidence="3">CNCM I-4278</strain>
    </source>
</reference>
<proteinExistence type="predicted"/>
<gene>
    <name evidence="3" type="ORF">PDIGIT_LOCUS4245</name>
</gene>
<feature type="transmembrane region" description="Helical" evidence="2">
    <location>
        <begin position="121"/>
        <end position="140"/>
    </location>
</feature>
<evidence type="ECO:0000256" key="2">
    <source>
        <dbReference type="SAM" id="Phobius"/>
    </source>
</evidence>
<sequence>MTLKDPVNVHTQHAYPNRASSGQELTEEHASIDASANLSSPEQLLSLLPANIDRIPLSQRRDLLPLGLNRTHGNRRRELALASLSTFTAIPTLPTSGPRLLVQRVLRDMFALEDLLRHAVLPVKVSFVQLVLLLFNIVVFRCRVLEVAPFHHLFLGTLDGAAFGDEDRVRYVAGCVAVAPACTVAVRALAAEVVGFVLVVLGVVGGHLDESFGLGILRG</sequence>
<evidence type="ECO:0000313" key="4">
    <source>
        <dbReference type="Proteomes" id="UP001152607"/>
    </source>
</evidence>
<keyword evidence="4" id="KW-1185">Reference proteome</keyword>